<dbReference type="AlphaFoldDB" id="A0A161ITK5"/>
<gene>
    <name evidence="2" type="ORF">A6A40_03875</name>
</gene>
<feature type="region of interest" description="Disordered" evidence="1">
    <location>
        <begin position="226"/>
        <end position="247"/>
    </location>
</feature>
<dbReference type="OrthoDB" id="9809969at2"/>
<evidence type="ECO:0000313" key="3">
    <source>
        <dbReference type="Proteomes" id="UP000077405"/>
    </source>
</evidence>
<protein>
    <recommendedName>
        <fullName evidence="4">Relaxase</fullName>
    </recommendedName>
</protein>
<dbReference type="STRING" id="1226968.A6A40_03875"/>
<dbReference type="Proteomes" id="UP000077405">
    <property type="component" value="Chromosome"/>
</dbReference>
<sequence>MGKRFGLFGGILDDDGFKARMKALADRGRRLARAYTRRPMQKVRVKGAPPQAGPYARPVMVKVLYHDRARGAYPNTVSALANYLAKEGPLFDRERLGIDTAGIVDAWSADRRVFHLIVSPNDGHRIDDMVSYGRDVVAAWERRVGPLEWVASVERKPDMAHPEGNQHLHIMVRGVQHDRDLHLDPDVVSRWLRHDAVEVTTDRLGYMTERERRDFERQLVEMQRLREQQRGREAGRDDLHDLGGREL</sequence>
<keyword evidence="3" id="KW-1185">Reference proteome</keyword>
<accession>A0A161ITK5</accession>
<evidence type="ECO:0008006" key="4">
    <source>
        <dbReference type="Google" id="ProtNLM"/>
    </source>
</evidence>
<evidence type="ECO:0000256" key="1">
    <source>
        <dbReference type="SAM" id="MobiDB-lite"/>
    </source>
</evidence>
<dbReference type="KEGG" id="ahu:A6A40_03875"/>
<organism evidence="2 3">
    <name type="scientific">Azospirillum humicireducens</name>
    <dbReference type="NCBI Taxonomy" id="1226968"/>
    <lineage>
        <taxon>Bacteria</taxon>
        <taxon>Pseudomonadati</taxon>
        <taxon>Pseudomonadota</taxon>
        <taxon>Alphaproteobacteria</taxon>
        <taxon>Rhodospirillales</taxon>
        <taxon>Azospirillaceae</taxon>
        <taxon>Azospirillum</taxon>
    </lineage>
</organism>
<evidence type="ECO:0000313" key="2">
    <source>
        <dbReference type="EMBL" id="ANC91107.1"/>
    </source>
</evidence>
<dbReference type="EMBL" id="CP015285">
    <property type="protein sequence ID" value="ANC91107.1"/>
    <property type="molecule type" value="Genomic_DNA"/>
</dbReference>
<dbReference type="RefSeq" id="WP_063634196.1">
    <property type="nucleotide sequence ID" value="NZ_CP015285.1"/>
</dbReference>
<name>A0A161ITK5_9PROT</name>
<proteinExistence type="predicted"/>
<reference evidence="2 3" key="1">
    <citation type="journal article" date="2013" name="Int. J. Syst. Evol. Microbiol.">
        <title>Azospirillum humicireducens sp. nov., a nitrogen-fixing bacterium isolated from a microbial fuel cell.</title>
        <authorList>
            <person name="Zhou S."/>
            <person name="Han L."/>
            <person name="Wang Y."/>
            <person name="Yang G."/>
            <person name="Zhuang L."/>
            <person name="Hu P."/>
        </authorList>
    </citation>
    <scope>NUCLEOTIDE SEQUENCE [LARGE SCALE GENOMIC DNA]</scope>
    <source>
        <strain evidence="2 3">SgZ-5</strain>
    </source>
</reference>